<dbReference type="GO" id="GO:0046820">
    <property type="term" value="F:4-amino-4-deoxychorismate synthase activity"/>
    <property type="evidence" value="ECO:0007669"/>
    <property type="project" value="TreeGrafter"/>
</dbReference>
<keyword evidence="3" id="KW-1185">Reference proteome</keyword>
<dbReference type="GO" id="GO:0000162">
    <property type="term" value="P:L-tryptophan biosynthetic process"/>
    <property type="evidence" value="ECO:0007669"/>
    <property type="project" value="TreeGrafter"/>
</dbReference>
<gene>
    <name evidence="2" type="ORF">SAMN06265353_1515</name>
</gene>
<sequence length="344" mass="39575">MRLLLAGSWLNRRGLYEARVRKVMFLDDLEKLPTDGFPYFLVVSYEMTRQTTNIRVKTSDFPPIVVAHIDGFQPVDLKEGNTYLKFIGSSMSDEDFIKAVKLVKEYIKDGVVYQINISRRFDFELRGTPDDLFYGFYQRQPVEYAFLLDCEEFYVLSGSMELFLEKRGNTLKSQPIKGTSSSYRALRNSQKDRAENLMITDMMRNDLSRIGSHVEVKELFKIKRYKTLYQMYSTVECKTSASLKEILLATFPPASITGAPKIKAVEIIDRIEPHSRAFYCGCAGFVRGNDFTLSVLIRTAIGKENKVSYYAGCGIVWDSEPHKELRELYLKIKAFNPEFSNPSI</sequence>
<feature type="domain" description="Chorismate-utilising enzyme C-terminal" evidence="1">
    <location>
        <begin position="93"/>
        <end position="331"/>
    </location>
</feature>
<organism evidence="2 3">
    <name type="scientific">Hydrogenobacter hydrogenophilus</name>
    <dbReference type="NCBI Taxonomy" id="35835"/>
    <lineage>
        <taxon>Bacteria</taxon>
        <taxon>Pseudomonadati</taxon>
        <taxon>Aquificota</taxon>
        <taxon>Aquificia</taxon>
        <taxon>Aquificales</taxon>
        <taxon>Aquificaceae</taxon>
        <taxon>Hydrogenobacter</taxon>
    </lineage>
</organism>
<dbReference type="PANTHER" id="PTHR11236:SF50">
    <property type="entry name" value="AMINODEOXYCHORISMATE SYNTHASE COMPONENT 1"/>
    <property type="match status" value="1"/>
</dbReference>
<name>A0A285P2X2_9AQUI</name>
<reference evidence="3" key="1">
    <citation type="submission" date="2017-09" db="EMBL/GenBank/DDBJ databases">
        <authorList>
            <person name="Varghese N."/>
            <person name="Submissions S."/>
        </authorList>
    </citation>
    <scope>NUCLEOTIDE SEQUENCE [LARGE SCALE GENOMIC DNA]</scope>
    <source>
        <strain evidence="3">DSM 2913</strain>
    </source>
</reference>
<evidence type="ECO:0000259" key="1">
    <source>
        <dbReference type="Pfam" id="PF00425"/>
    </source>
</evidence>
<dbReference type="InterPro" id="IPR005801">
    <property type="entry name" value="ADC_synthase"/>
</dbReference>
<accession>A0A285P2X2</accession>
<dbReference type="PANTHER" id="PTHR11236">
    <property type="entry name" value="AMINOBENZOATE/ANTHRANILATE SYNTHASE"/>
    <property type="match status" value="1"/>
</dbReference>
<dbReference type="AlphaFoldDB" id="A0A285P2X2"/>
<dbReference type="Proteomes" id="UP000218627">
    <property type="component" value="Unassembled WGS sequence"/>
</dbReference>
<evidence type="ECO:0000313" key="2">
    <source>
        <dbReference type="EMBL" id="SNZ16080.1"/>
    </source>
</evidence>
<dbReference type="RefSeq" id="WP_096603001.1">
    <property type="nucleotide sequence ID" value="NZ_OBEN01000010.1"/>
</dbReference>
<protein>
    <submittedName>
        <fullName evidence="2">Para-aminobenzoate synthetase component 1</fullName>
    </submittedName>
</protein>
<dbReference type="PRINTS" id="PR00095">
    <property type="entry name" value="ANTSNTHASEI"/>
</dbReference>
<evidence type="ECO:0000313" key="3">
    <source>
        <dbReference type="Proteomes" id="UP000218627"/>
    </source>
</evidence>
<dbReference type="OrthoDB" id="9803598at2"/>
<dbReference type="InterPro" id="IPR019999">
    <property type="entry name" value="Anth_synth_I-like"/>
</dbReference>
<dbReference type="InterPro" id="IPR015890">
    <property type="entry name" value="Chorismate_C"/>
</dbReference>
<proteinExistence type="predicted"/>
<dbReference type="Gene3D" id="3.60.120.10">
    <property type="entry name" value="Anthranilate synthase"/>
    <property type="match status" value="1"/>
</dbReference>
<dbReference type="SUPFAM" id="SSF56322">
    <property type="entry name" value="ADC synthase"/>
    <property type="match status" value="1"/>
</dbReference>
<dbReference type="Pfam" id="PF00425">
    <property type="entry name" value="Chorismate_bind"/>
    <property type="match status" value="1"/>
</dbReference>
<dbReference type="EMBL" id="OBEN01000010">
    <property type="protein sequence ID" value="SNZ16080.1"/>
    <property type="molecule type" value="Genomic_DNA"/>
</dbReference>